<evidence type="ECO:0000313" key="6">
    <source>
        <dbReference type="Proteomes" id="UP000054485"/>
    </source>
</evidence>
<feature type="compositionally biased region" description="Polar residues" evidence="3">
    <location>
        <begin position="392"/>
        <end position="412"/>
    </location>
</feature>
<feature type="compositionally biased region" description="Low complexity" evidence="3">
    <location>
        <begin position="219"/>
        <end position="234"/>
    </location>
</feature>
<evidence type="ECO:0000256" key="1">
    <source>
        <dbReference type="ARBA" id="ARBA00008421"/>
    </source>
</evidence>
<dbReference type="STRING" id="930992.A0A0D0ASW9"/>
<sequence>MLHYPAPIAHASHDATLFDHSSSTPMTTPPRTMSPSQSTEEIFRTILNVRKCWKTLKGNTEPVWPPYLEATMLKGLHEYKPVDSRETQILGRFPMRNRFISEYIYQHTGKYRSSKQIGSRLQQFRDTSEGRELIDSLTRSCYLHTRSEVGSSRTFSPHIHVFEGESLSPLHYLSVDSSGSDYSSSSSSTGSPTMPSSRRNNPSEARTPVFIDILPDPTPYSSSSSSRSRGPSSYKPQPSSNSPRRMRDIDPTVTFVSPSAVIGKSSYIVLLDGAPIHSEDTKLECVGPYFAGSSTDGPLLYGTPLVPKYWETLCKSPGTSCPNLAFNGKLIFPKTLPYTPSSKMCTVLQTHRPPQAPRVVHALSSSSLLSTTSATLRLYVRHRLPSHHPSHTNHLSQTTLMPTPTPTARSHLNTTPCPHPTPTPGCSSPTNTPRKTG</sequence>
<dbReference type="PROSITE" id="PS51088">
    <property type="entry name" value="TEA_2"/>
    <property type="match status" value="1"/>
</dbReference>
<dbReference type="InterPro" id="IPR000818">
    <property type="entry name" value="TEA/ATTS_dom"/>
</dbReference>
<feature type="compositionally biased region" description="Low complexity" evidence="3">
    <location>
        <begin position="178"/>
        <end position="197"/>
    </location>
</feature>
<evidence type="ECO:0000256" key="3">
    <source>
        <dbReference type="SAM" id="MobiDB-lite"/>
    </source>
</evidence>
<gene>
    <name evidence="5" type="ORF">CY34DRAFT_92845</name>
</gene>
<protein>
    <recommendedName>
        <fullName evidence="4">TEA domain-containing protein</fullName>
    </recommendedName>
</protein>
<dbReference type="GO" id="GO:0003700">
    <property type="term" value="F:DNA-binding transcription factor activity"/>
    <property type="evidence" value="ECO:0007669"/>
    <property type="project" value="InterPro"/>
</dbReference>
<keyword evidence="6" id="KW-1185">Reference proteome</keyword>
<dbReference type="Proteomes" id="UP000054485">
    <property type="component" value="Unassembled WGS sequence"/>
</dbReference>
<dbReference type="AlphaFoldDB" id="A0A0D0ASW9"/>
<dbReference type="SMART" id="SM00426">
    <property type="entry name" value="TEA"/>
    <property type="match status" value="1"/>
</dbReference>
<dbReference type="OrthoDB" id="10006572at2759"/>
<reference evidence="6" key="2">
    <citation type="submission" date="2015-01" db="EMBL/GenBank/DDBJ databases">
        <title>Evolutionary Origins and Diversification of the Mycorrhizal Mutualists.</title>
        <authorList>
            <consortium name="DOE Joint Genome Institute"/>
            <consortium name="Mycorrhizal Genomics Consortium"/>
            <person name="Kohler A."/>
            <person name="Kuo A."/>
            <person name="Nagy L.G."/>
            <person name="Floudas D."/>
            <person name="Copeland A."/>
            <person name="Barry K.W."/>
            <person name="Cichocki N."/>
            <person name="Veneault-Fourrey C."/>
            <person name="LaButti K."/>
            <person name="Lindquist E.A."/>
            <person name="Lipzen A."/>
            <person name="Lundell T."/>
            <person name="Morin E."/>
            <person name="Murat C."/>
            <person name="Riley R."/>
            <person name="Ohm R."/>
            <person name="Sun H."/>
            <person name="Tunlid A."/>
            <person name="Henrissat B."/>
            <person name="Grigoriev I.V."/>
            <person name="Hibbett D.S."/>
            <person name="Martin F."/>
        </authorList>
    </citation>
    <scope>NUCLEOTIDE SEQUENCE [LARGE SCALE GENOMIC DNA]</scope>
    <source>
        <strain evidence="6">UH-Slu-Lm8-n1</strain>
    </source>
</reference>
<dbReference type="HOGENOM" id="CLU_036087_0_0_1"/>
<feature type="domain" description="TEA" evidence="4">
    <location>
        <begin position="57"/>
        <end position="131"/>
    </location>
</feature>
<evidence type="ECO:0000256" key="2">
    <source>
        <dbReference type="PROSITE-ProRule" id="PRU00505"/>
    </source>
</evidence>
<feature type="region of interest" description="Disordered" evidence="3">
    <location>
        <begin position="178"/>
        <end position="250"/>
    </location>
</feature>
<comment type="similarity">
    <text evidence="1">Belongs to the TEC1 family.</text>
</comment>
<dbReference type="InParanoid" id="A0A0D0ASW9"/>
<feature type="compositionally biased region" description="Low complexity" evidence="3">
    <location>
        <begin position="21"/>
        <end position="39"/>
    </location>
</feature>
<name>A0A0D0ASW9_9AGAM</name>
<reference evidence="5 6" key="1">
    <citation type="submission" date="2014-04" db="EMBL/GenBank/DDBJ databases">
        <authorList>
            <consortium name="DOE Joint Genome Institute"/>
            <person name="Kuo A."/>
            <person name="Ruytinx J."/>
            <person name="Rineau F."/>
            <person name="Colpaert J."/>
            <person name="Kohler A."/>
            <person name="Nagy L.G."/>
            <person name="Floudas D."/>
            <person name="Copeland A."/>
            <person name="Barry K.W."/>
            <person name="Cichocki N."/>
            <person name="Veneault-Fourrey C."/>
            <person name="LaButti K."/>
            <person name="Lindquist E.A."/>
            <person name="Lipzen A."/>
            <person name="Lundell T."/>
            <person name="Morin E."/>
            <person name="Murat C."/>
            <person name="Sun H."/>
            <person name="Tunlid A."/>
            <person name="Henrissat B."/>
            <person name="Grigoriev I.V."/>
            <person name="Hibbett D.S."/>
            <person name="Martin F."/>
            <person name="Nordberg H.P."/>
            <person name="Cantor M.N."/>
            <person name="Hua S.X."/>
        </authorList>
    </citation>
    <scope>NUCLEOTIDE SEQUENCE [LARGE SCALE GENOMIC DNA]</scope>
    <source>
        <strain evidence="5 6">UH-Slu-Lm8-n1</strain>
    </source>
</reference>
<dbReference type="Gene3D" id="6.10.20.40">
    <property type="entry name" value="TEA/ATTS domain"/>
    <property type="match status" value="1"/>
</dbReference>
<proteinExistence type="inferred from homology"/>
<dbReference type="Pfam" id="PF01285">
    <property type="entry name" value="TEA"/>
    <property type="match status" value="1"/>
</dbReference>
<feature type="DNA-binding region" description="TEA" evidence="2">
    <location>
        <begin position="57"/>
        <end position="131"/>
    </location>
</feature>
<evidence type="ECO:0000313" key="5">
    <source>
        <dbReference type="EMBL" id="KIK37377.1"/>
    </source>
</evidence>
<organism evidence="5 6">
    <name type="scientific">Suillus luteus UH-Slu-Lm8-n1</name>
    <dbReference type="NCBI Taxonomy" id="930992"/>
    <lineage>
        <taxon>Eukaryota</taxon>
        <taxon>Fungi</taxon>
        <taxon>Dikarya</taxon>
        <taxon>Basidiomycota</taxon>
        <taxon>Agaricomycotina</taxon>
        <taxon>Agaricomycetes</taxon>
        <taxon>Agaricomycetidae</taxon>
        <taxon>Boletales</taxon>
        <taxon>Suillineae</taxon>
        <taxon>Suillaceae</taxon>
        <taxon>Suillus</taxon>
    </lineage>
</organism>
<accession>A0A0D0ASW9</accession>
<feature type="region of interest" description="Disordered" evidence="3">
    <location>
        <begin position="15"/>
        <end position="39"/>
    </location>
</feature>
<dbReference type="EMBL" id="KN835455">
    <property type="protein sequence ID" value="KIK37377.1"/>
    <property type="molecule type" value="Genomic_DNA"/>
</dbReference>
<feature type="compositionally biased region" description="Low complexity" evidence="3">
    <location>
        <begin position="424"/>
        <end position="437"/>
    </location>
</feature>
<feature type="region of interest" description="Disordered" evidence="3">
    <location>
        <begin position="385"/>
        <end position="437"/>
    </location>
</feature>
<evidence type="ECO:0000259" key="4">
    <source>
        <dbReference type="PROSITE" id="PS51088"/>
    </source>
</evidence>
<dbReference type="InterPro" id="IPR038096">
    <property type="entry name" value="TEA/ATTS_sf"/>
</dbReference>